<sequence length="102" mass="11123">MHPLIAARTHWLTKTFGAGAGLSWPLCGRFSQRCAGQPHAHFANNAPQAQPVHDTVNDDSTGTLDIDWPDGTRATWFLATESLDTLATLIERITNPPDSIKC</sequence>
<feature type="region of interest" description="Disordered" evidence="1">
    <location>
        <begin position="41"/>
        <end position="64"/>
    </location>
</feature>
<evidence type="ECO:0000313" key="2">
    <source>
        <dbReference type="EMBL" id="SUA48704.1"/>
    </source>
</evidence>
<proteinExistence type="predicted"/>
<dbReference type="AlphaFoldDB" id="A0A378X7I9"/>
<reference evidence="2 3" key="1">
    <citation type="submission" date="2018-06" db="EMBL/GenBank/DDBJ databases">
        <authorList>
            <consortium name="Pathogen Informatics"/>
            <person name="Doyle S."/>
        </authorList>
    </citation>
    <scope>NUCLEOTIDE SEQUENCE [LARGE SCALE GENOMIC DNA]</scope>
    <source>
        <strain evidence="2 3">NCTC13184</strain>
    </source>
</reference>
<gene>
    <name evidence="2" type="ORF">NCTC13184_07259</name>
</gene>
<dbReference type="Proteomes" id="UP000255082">
    <property type="component" value="Unassembled WGS sequence"/>
</dbReference>
<organism evidence="2 3">
    <name type="scientific">Nocardia africana</name>
    <dbReference type="NCBI Taxonomy" id="134964"/>
    <lineage>
        <taxon>Bacteria</taxon>
        <taxon>Bacillati</taxon>
        <taxon>Actinomycetota</taxon>
        <taxon>Actinomycetes</taxon>
        <taxon>Mycobacteriales</taxon>
        <taxon>Nocardiaceae</taxon>
        <taxon>Nocardia</taxon>
    </lineage>
</organism>
<evidence type="ECO:0000313" key="3">
    <source>
        <dbReference type="Proteomes" id="UP000255082"/>
    </source>
</evidence>
<evidence type="ECO:0000256" key="1">
    <source>
        <dbReference type="SAM" id="MobiDB-lite"/>
    </source>
</evidence>
<dbReference type="RefSeq" id="WP_128145651.1">
    <property type="nucleotide sequence ID" value="NZ_JAJFOE010000002.1"/>
</dbReference>
<accession>A0A378X7I9</accession>
<dbReference type="EMBL" id="UGRU01000001">
    <property type="protein sequence ID" value="SUA48704.1"/>
    <property type="molecule type" value="Genomic_DNA"/>
</dbReference>
<name>A0A378X7I9_9NOCA</name>
<protein>
    <submittedName>
        <fullName evidence="2">Uncharacterized protein</fullName>
    </submittedName>
</protein>